<dbReference type="AlphaFoldDB" id="A0AAV9SP88"/>
<evidence type="ECO:0000313" key="3">
    <source>
        <dbReference type="Proteomes" id="UP001311232"/>
    </source>
</evidence>
<organism evidence="2 3">
    <name type="scientific">Crenichthys baileyi</name>
    <name type="common">White River springfish</name>
    <dbReference type="NCBI Taxonomy" id="28760"/>
    <lineage>
        <taxon>Eukaryota</taxon>
        <taxon>Metazoa</taxon>
        <taxon>Chordata</taxon>
        <taxon>Craniata</taxon>
        <taxon>Vertebrata</taxon>
        <taxon>Euteleostomi</taxon>
        <taxon>Actinopterygii</taxon>
        <taxon>Neopterygii</taxon>
        <taxon>Teleostei</taxon>
        <taxon>Neoteleostei</taxon>
        <taxon>Acanthomorphata</taxon>
        <taxon>Ovalentaria</taxon>
        <taxon>Atherinomorphae</taxon>
        <taxon>Cyprinodontiformes</taxon>
        <taxon>Goodeidae</taxon>
        <taxon>Crenichthys</taxon>
    </lineage>
</organism>
<feature type="compositionally biased region" description="Basic and acidic residues" evidence="1">
    <location>
        <begin position="174"/>
        <end position="185"/>
    </location>
</feature>
<name>A0AAV9SP88_9TELE</name>
<dbReference type="EMBL" id="JAHHUM010000044">
    <property type="protein sequence ID" value="KAK5623179.1"/>
    <property type="molecule type" value="Genomic_DNA"/>
</dbReference>
<feature type="compositionally biased region" description="Polar residues" evidence="1">
    <location>
        <begin position="112"/>
        <end position="121"/>
    </location>
</feature>
<evidence type="ECO:0000256" key="1">
    <source>
        <dbReference type="SAM" id="MobiDB-lite"/>
    </source>
</evidence>
<gene>
    <name evidence="2" type="ORF">CRENBAI_018198</name>
</gene>
<evidence type="ECO:0000313" key="2">
    <source>
        <dbReference type="EMBL" id="KAK5623179.1"/>
    </source>
</evidence>
<accession>A0AAV9SP88</accession>
<keyword evidence="3" id="KW-1185">Reference proteome</keyword>
<comment type="caution">
    <text evidence="2">The sequence shown here is derived from an EMBL/GenBank/DDBJ whole genome shotgun (WGS) entry which is preliminary data.</text>
</comment>
<protein>
    <submittedName>
        <fullName evidence="2">Uncharacterized protein</fullName>
    </submittedName>
</protein>
<proteinExistence type="predicted"/>
<reference evidence="2 3" key="1">
    <citation type="submission" date="2021-06" db="EMBL/GenBank/DDBJ databases">
        <authorList>
            <person name="Palmer J.M."/>
        </authorList>
    </citation>
    <scope>NUCLEOTIDE SEQUENCE [LARGE SCALE GENOMIC DNA]</scope>
    <source>
        <strain evidence="2 3">MEX-2019</strain>
        <tissue evidence="2">Muscle</tissue>
    </source>
</reference>
<feature type="region of interest" description="Disordered" evidence="1">
    <location>
        <begin position="92"/>
        <end position="145"/>
    </location>
</feature>
<sequence>MPLPSPQIVLSEPACLAFLPESPSSGSVGNPTLSSCLPRTDILYGSLDQPFSLGAAISLSTLSHKIREVIPGGVLVVTGKVQAGDQEVVPSRHKAQAGHQDVVPRRHKVQAGSRTQYSRTRAASDVSEDMETSSGNEGQDKDLETDRDVETLAVCGRDVEVYRDVETLAAGDGSEGKDKEASRDVETVEADVGGNLQVGQETCGD</sequence>
<feature type="region of interest" description="Disordered" evidence="1">
    <location>
        <begin position="166"/>
        <end position="185"/>
    </location>
</feature>
<dbReference type="Proteomes" id="UP001311232">
    <property type="component" value="Unassembled WGS sequence"/>
</dbReference>